<name>A0A1Y1WJU5_9FUNG</name>
<dbReference type="STRING" id="61395.A0A1Y1WJU5"/>
<dbReference type="PANTHER" id="PTHR18884">
    <property type="entry name" value="SEPTIN"/>
    <property type="match status" value="1"/>
</dbReference>
<dbReference type="RefSeq" id="XP_040747061.1">
    <property type="nucleotide sequence ID" value="XM_040886010.1"/>
</dbReference>
<dbReference type="InterPro" id="IPR027417">
    <property type="entry name" value="P-loop_NTPase"/>
</dbReference>
<sequence>MERALSHRRNAPASFNAMVVGRVGVGKSTLLQTLCDSFYSIRLNSLEDMGCGPIFDNQRDCDKSKEVTIDPFCLFNTTRPTEDFRHCKIVTSDVDNMNKINVELIDTPGIDSQDLAKARQQVNKIQWAIEQRLQATVQDEIQARRSKHTRNRHIHAIIYMLAPPVHESAFKKPHSPHPESAMDLVTKTDLMAITQLGQFANIILVFGKCDTIDRHTKEAIRKGSFFRQLRERVEPAKLFDFTDHRTLPVDEAQDVANFREYIIDRLPLMVCGSSHVTEWQKMRLPDFMAPKLTGLLDWRYLDHHLNSPRFSESAIAENTLGPFGSDVSEVSISNGSIVGNGHGPVPIKRYAQRRNIALVREFGWGVLQLTNPDHCNFSLLHDILFKSYREALETWTNEYFYENYRMSRLASNPDISQWSRAQQMIFQQELEAKHTALPLDPPGACTGDQACNVAIASSYPNTAMSGANMLSANTSPSKDGANGQPQFNFSIPFPPPGGFSPFSYRDQRVSDATTLTSRTAHLSVGKDVSDTMSDRRSSSVSSSLRRNRYAVTTSTQPVIF</sequence>
<feature type="domain" description="Septin-type G" evidence="3">
    <location>
        <begin position="11"/>
        <end position="411"/>
    </location>
</feature>
<keyword evidence="1" id="KW-0547">Nucleotide-binding</keyword>
<protein>
    <recommendedName>
        <fullName evidence="3">Septin-type G domain-containing protein</fullName>
    </recommendedName>
</protein>
<dbReference type="Pfam" id="PF00735">
    <property type="entry name" value="Septin"/>
    <property type="match status" value="2"/>
</dbReference>
<evidence type="ECO:0000256" key="2">
    <source>
        <dbReference type="SAM" id="MobiDB-lite"/>
    </source>
</evidence>
<dbReference type="AlphaFoldDB" id="A0A1Y1WJU5"/>
<dbReference type="Proteomes" id="UP000193922">
    <property type="component" value="Unassembled WGS sequence"/>
</dbReference>
<dbReference type="EMBL" id="MCFD01000001">
    <property type="protein sequence ID" value="ORX73850.1"/>
    <property type="molecule type" value="Genomic_DNA"/>
</dbReference>
<proteinExistence type="inferred from homology"/>
<keyword evidence="5" id="KW-1185">Reference proteome</keyword>
<gene>
    <name evidence="4" type="ORF">DL89DRAFT_263875</name>
</gene>
<dbReference type="GeneID" id="63802658"/>
<evidence type="ECO:0000313" key="4">
    <source>
        <dbReference type="EMBL" id="ORX73850.1"/>
    </source>
</evidence>
<dbReference type="SUPFAM" id="SSF52540">
    <property type="entry name" value="P-loop containing nucleoside triphosphate hydrolases"/>
    <property type="match status" value="1"/>
</dbReference>
<dbReference type="PROSITE" id="PS51719">
    <property type="entry name" value="G_SEPTIN"/>
    <property type="match status" value="1"/>
</dbReference>
<evidence type="ECO:0000313" key="5">
    <source>
        <dbReference type="Proteomes" id="UP000193922"/>
    </source>
</evidence>
<accession>A0A1Y1WJU5</accession>
<organism evidence="4 5">
    <name type="scientific">Linderina pennispora</name>
    <dbReference type="NCBI Taxonomy" id="61395"/>
    <lineage>
        <taxon>Eukaryota</taxon>
        <taxon>Fungi</taxon>
        <taxon>Fungi incertae sedis</taxon>
        <taxon>Zoopagomycota</taxon>
        <taxon>Kickxellomycotina</taxon>
        <taxon>Kickxellomycetes</taxon>
        <taxon>Kickxellales</taxon>
        <taxon>Kickxellaceae</taxon>
        <taxon>Linderina</taxon>
    </lineage>
</organism>
<dbReference type="InterPro" id="IPR030379">
    <property type="entry name" value="G_SEPTIN_dom"/>
</dbReference>
<keyword evidence="1" id="KW-0342">GTP-binding</keyword>
<evidence type="ECO:0000256" key="1">
    <source>
        <dbReference type="RuleBase" id="RU004560"/>
    </source>
</evidence>
<dbReference type="GO" id="GO:0005525">
    <property type="term" value="F:GTP binding"/>
    <property type="evidence" value="ECO:0007669"/>
    <property type="project" value="UniProtKB-KW"/>
</dbReference>
<dbReference type="Gene3D" id="3.40.50.300">
    <property type="entry name" value="P-loop containing nucleotide triphosphate hydrolases"/>
    <property type="match status" value="1"/>
</dbReference>
<reference evidence="4 5" key="1">
    <citation type="submission" date="2016-07" db="EMBL/GenBank/DDBJ databases">
        <title>Pervasive Adenine N6-methylation of Active Genes in Fungi.</title>
        <authorList>
            <consortium name="DOE Joint Genome Institute"/>
            <person name="Mondo S.J."/>
            <person name="Dannebaum R.O."/>
            <person name="Kuo R.C."/>
            <person name="Labutti K."/>
            <person name="Haridas S."/>
            <person name="Kuo A."/>
            <person name="Salamov A."/>
            <person name="Ahrendt S.R."/>
            <person name="Lipzen A."/>
            <person name="Sullivan W."/>
            <person name="Andreopoulos W.B."/>
            <person name="Clum A."/>
            <person name="Lindquist E."/>
            <person name="Daum C."/>
            <person name="Ramamoorthy G.K."/>
            <person name="Gryganskyi A."/>
            <person name="Culley D."/>
            <person name="Magnuson J.K."/>
            <person name="James T.Y."/>
            <person name="O'Malley M.A."/>
            <person name="Stajich J.E."/>
            <person name="Spatafora J.W."/>
            <person name="Visel A."/>
            <person name="Grigoriev I.V."/>
        </authorList>
    </citation>
    <scope>NUCLEOTIDE SEQUENCE [LARGE SCALE GENOMIC DNA]</scope>
    <source>
        <strain evidence="4 5">ATCC 12442</strain>
    </source>
</reference>
<evidence type="ECO:0000259" key="3">
    <source>
        <dbReference type="PROSITE" id="PS51719"/>
    </source>
</evidence>
<comment type="similarity">
    <text evidence="1">Belongs to the TRAFAC class TrmE-Era-EngA-EngB-Septin-like GTPase superfamily. Septin GTPase family.</text>
</comment>
<dbReference type="OrthoDB" id="416553at2759"/>
<feature type="region of interest" description="Disordered" evidence="2">
    <location>
        <begin position="470"/>
        <end position="490"/>
    </location>
</feature>
<comment type="caution">
    <text evidence="4">The sequence shown here is derived from an EMBL/GenBank/DDBJ whole genome shotgun (WGS) entry which is preliminary data.</text>
</comment>